<dbReference type="GO" id="GO:0008236">
    <property type="term" value="F:serine-type peptidase activity"/>
    <property type="evidence" value="ECO:0007669"/>
    <property type="project" value="InterPro"/>
</dbReference>
<dbReference type="AlphaFoldDB" id="A0A3S4B6D7"/>
<protein>
    <submittedName>
        <fullName evidence="4">E23aa4bf-c300-4595-9193-b96e0ae01675</fullName>
    </submittedName>
</protein>
<dbReference type="InterPro" id="IPR001375">
    <property type="entry name" value="Peptidase_S9_cat"/>
</dbReference>
<evidence type="ECO:0000313" key="4">
    <source>
        <dbReference type="EMBL" id="SPQ23000.1"/>
    </source>
</evidence>
<keyword evidence="1" id="KW-0378">Hydrolase</keyword>
<dbReference type="InterPro" id="IPR050300">
    <property type="entry name" value="GDXG_lipolytic_enzyme"/>
</dbReference>
<dbReference type="Pfam" id="PF00326">
    <property type="entry name" value="Peptidase_S9"/>
    <property type="match status" value="1"/>
</dbReference>
<evidence type="ECO:0000256" key="1">
    <source>
        <dbReference type="ARBA" id="ARBA00022801"/>
    </source>
</evidence>
<accession>A0A3S4B6D7</accession>
<dbReference type="EMBL" id="OUUZ01000009">
    <property type="protein sequence ID" value="SPQ23000.1"/>
    <property type="molecule type" value="Genomic_DNA"/>
</dbReference>
<dbReference type="InterPro" id="IPR029058">
    <property type="entry name" value="AB_hydrolase_fold"/>
</dbReference>
<reference evidence="4 5" key="1">
    <citation type="submission" date="2018-04" db="EMBL/GenBank/DDBJ databases">
        <authorList>
            <person name="Huttner S."/>
            <person name="Dainat J."/>
        </authorList>
    </citation>
    <scope>NUCLEOTIDE SEQUENCE [LARGE SCALE GENOMIC DNA]</scope>
</reference>
<dbReference type="Gene3D" id="3.40.50.1820">
    <property type="entry name" value="alpha/beta hydrolase"/>
    <property type="match status" value="1"/>
</dbReference>
<sequence length="365" mass="40987">MSNQPRGPRAAQPGFSDHTFTSSSGFALRVRVWPADPPVSSPAPFVCVTHGGGFVGGHHFTPPPLVFPGFRARGYHVASHSYRLAPQARLDEQVADCLEAVAWMRANLPAILGPEKVDVDRYVLYGDSAGGLLVTLMGLHLAAPPPRAIVDVYGVMDIPDLVERERQQTAEEAQARPWTGEFSAAELEAFLSDRDPANLLDASTAWLEMSEVDEAELSRRWATEFRYTRRARLQSELHVWRSQHPLRATLFLKTLHLDRFGGDEARVQEYLTSVTPLRAVRRRLAEGRTQYPPTAFLHGTGDRAVPVQHSYDMARALRDMGVPVIERYEEGEDHVWDHKYTSADVKGWNEFIQPILDFVDHYVGR</sequence>
<dbReference type="InterPro" id="IPR013094">
    <property type="entry name" value="AB_hydrolase_3"/>
</dbReference>
<dbReference type="Proteomes" id="UP000289323">
    <property type="component" value="Unassembled WGS sequence"/>
</dbReference>
<evidence type="ECO:0000259" key="3">
    <source>
        <dbReference type="Pfam" id="PF07859"/>
    </source>
</evidence>
<dbReference type="GO" id="GO:0006508">
    <property type="term" value="P:proteolysis"/>
    <property type="evidence" value="ECO:0007669"/>
    <property type="project" value="InterPro"/>
</dbReference>
<name>A0A3S4B6D7_9PEZI</name>
<dbReference type="Pfam" id="PF07859">
    <property type="entry name" value="Abhydrolase_3"/>
    <property type="match status" value="1"/>
</dbReference>
<gene>
    <name evidence="4" type="ORF">TT172_LOCUS5419</name>
</gene>
<feature type="domain" description="Alpha/beta hydrolase fold-3" evidence="3">
    <location>
        <begin position="48"/>
        <end position="192"/>
    </location>
</feature>
<dbReference type="PANTHER" id="PTHR48081">
    <property type="entry name" value="AB HYDROLASE SUPERFAMILY PROTEIN C4A8.06C"/>
    <property type="match status" value="1"/>
</dbReference>
<organism evidence="4 5">
    <name type="scientific">Thermothielavioides terrestris</name>
    <dbReference type="NCBI Taxonomy" id="2587410"/>
    <lineage>
        <taxon>Eukaryota</taxon>
        <taxon>Fungi</taxon>
        <taxon>Dikarya</taxon>
        <taxon>Ascomycota</taxon>
        <taxon>Pezizomycotina</taxon>
        <taxon>Sordariomycetes</taxon>
        <taxon>Sordariomycetidae</taxon>
        <taxon>Sordariales</taxon>
        <taxon>Chaetomiaceae</taxon>
        <taxon>Thermothielavioides</taxon>
    </lineage>
</organism>
<proteinExistence type="predicted"/>
<evidence type="ECO:0000313" key="5">
    <source>
        <dbReference type="Proteomes" id="UP000289323"/>
    </source>
</evidence>
<feature type="domain" description="Peptidase S9 prolyl oligopeptidase catalytic" evidence="2">
    <location>
        <begin position="264"/>
        <end position="362"/>
    </location>
</feature>
<dbReference type="SUPFAM" id="SSF53474">
    <property type="entry name" value="alpha/beta-Hydrolases"/>
    <property type="match status" value="1"/>
</dbReference>
<evidence type="ECO:0000259" key="2">
    <source>
        <dbReference type="Pfam" id="PF00326"/>
    </source>
</evidence>